<evidence type="ECO:0000313" key="6">
    <source>
        <dbReference type="EMBL" id="CAD8070760.1"/>
    </source>
</evidence>
<accession>A0A8S1LRK9</accession>
<dbReference type="SUPFAM" id="SSF57829">
    <property type="entry name" value="Zn-binding ribosomal proteins"/>
    <property type="match status" value="1"/>
</dbReference>
<dbReference type="AlphaFoldDB" id="A0A8S1LRK9"/>
<evidence type="ECO:0000256" key="3">
    <source>
        <dbReference type="ARBA" id="ARBA00022980"/>
    </source>
</evidence>
<dbReference type="GO" id="GO:1990904">
    <property type="term" value="C:ribonucleoprotein complex"/>
    <property type="evidence" value="ECO:0007669"/>
    <property type="project" value="UniProtKB-KW"/>
</dbReference>
<comment type="cofactor">
    <cofactor evidence="5">
        <name>Zn(2+)</name>
        <dbReference type="ChEBI" id="CHEBI:29105"/>
    </cofactor>
    <text evidence="5">Binds 1 zinc ion per subunit.</text>
</comment>
<dbReference type="InterPro" id="IPR023407">
    <property type="entry name" value="Ribosomal_eS27_Zn-bd_dom_sf"/>
</dbReference>
<dbReference type="Gene3D" id="2.20.25.100">
    <property type="entry name" value="Zn-binding ribosomal proteins"/>
    <property type="match status" value="1"/>
</dbReference>
<comment type="caution">
    <text evidence="6">The sequence shown here is derived from an EMBL/GenBank/DDBJ whole genome shotgun (WGS) entry which is preliminary data.</text>
</comment>
<protein>
    <recommendedName>
        <fullName evidence="5">40S ribosomal protein S27</fullName>
    </recommendedName>
</protein>
<dbReference type="GO" id="GO:0006412">
    <property type="term" value="P:translation"/>
    <property type="evidence" value="ECO:0007669"/>
    <property type="project" value="InterPro"/>
</dbReference>
<dbReference type="OrthoDB" id="301603at2759"/>
<evidence type="ECO:0000313" key="7">
    <source>
        <dbReference type="EMBL" id="CAD8090649.1"/>
    </source>
</evidence>
<keyword evidence="4 5" id="KW-0687">Ribonucleoprotein</keyword>
<evidence type="ECO:0000256" key="2">
    <source>
        <dbReference type="ARBA" id="ARBA00022833"/>
    </source>
</evidence>
<evidence type="ECO:0000256" key="4">
    <source>
        <dbReference type="ARBA" id="ARBA00023274"/>
    </source>
</evidence>
<keyword evidence="3 5" id="KW-0689">Ribosomal protein</keyword>
<dbReference type="Pfam" id="PF01667">
    <property type="entry name" value="Ribosomal_S27e"/>
    <property type="match status" value="1"/>
</dbReference>
<keyword evidence="8" id="KW-1185">Reference proteome</keyword>
<name>A0A8S1LRK9_9CILI</name>
<keyword evidence="2 5" id="KW-0862">Zinc</keyword>
<gene>
    <name evidence="6" type="ORF">PSON_ATCC_30995.1.T0270157</name>
    <name evidence="7" type="ORF">PSON_ATCC_30995.1.T0560120</name>
</gene>
<proteinExistence type="inferred from homology"/>
<dbReference type="HAMAP" id="MF_00371">
    <property type="entry name" value="Ribosomal_eS27"/>
    <property type="match status" value="1"/>
</dbReference>
<dbReference type="GO" id="GO:0005840">
    <property type="term" value="C:ribosome"/>
    <property type="evidence" value="ECO:0007669"/>
    <property type="project" value="UniProtKB-KW"/>
</dbReference>
<keyword evidence="5" id="KW-0863">Zinc-finger</keyword>
<dbReference type="GO" id="GO:0008270">
    <property type="term" value="F:zinc ion binding"/>
    <property type="evidence" value="ECO:0007669"/>
    <property type="project" value="UniProtKB-KW"/>
</dbReference>
<dbReference type="GO" id="GO:0003735">
    <property type="term" value="F:structural constituent of ribosome"/>
    <property type="evidence" value="ECO:0007669"/>
    <property type="project" value="InterPro"/>
</dbReference>
<comment type="similarity">
    <text evidence="1 5">Belongs to the eukaryotic ribosomal protein eS27 family.</text>
</comment>
<dbReference type="PANTHER" id="PTHR11594">
    <property type="entry name" value="40S RIBOSOMAL PROTEIN S27"/>
    <property type="match status" value="1"/>
</dbReference>
<evidence type="ECO:0000256" key="5">
    <source>
        <dbReference type="RuleBase" id="RU000671"/>
    </source>
</evidence>
<dbReference type="PROSITE" id="PS01168">
    <property type="entry name" value="RIBOSOMAL_S27E"/>
    <property type="match status" value="1"/>
</dbReference>
<dbReference type="EMBL" id="CAJJDN010000027">
    <property type="protein sequence ID" value="CAD8070760.1"/>
    <property type="molecule type" value="Genomic_DNA"/>
</dbReference>
<evidence type="ECO:0000313" key="8">
    <source>
        <dbReference type="Proteomes" id="UP000692954"/>
    </source>
</evidence>
<dbReference type="EMBL" id="CAJJDN010000056">
    <property type="protein sequence ID" value="CAD8090649.1"/>
    <property type="molecule type" value="Genomic_DNA"/>
</dbReference>
<keyword evidence="5" id="KW-0479">Metal-binding</keyword>
<dbReference type="FunFam" id="2.20.25.100:FF:000001">
    <property type="entry name" value="40S ribosomal protein S27"/>
    <property type="match status" value="1"/>
</dbReference>
<sequence>MDQDLLRPQYESEKRKHKLKRLIQAPNSYFMDVKCPQCQANNTVFSHARGIITCIKCSSQLGRSTGGKLQLVLGAKYKTKK</sequence>
<dbReference type="InterPro" id="IPR000592">
    <property type="entry name" value="Ribosomal_eS27"/>
</dbReference>
<dbReference type="Proteomes" id="UP000692954">
    <property type="component" value="Unassembled WGS sequence"/>
</dbReference>
<evidence type="ECO:0000256" key="1">
    <source>
        <dbReference type="ARBA" id="ARBA00010919"/>
    </source>
</evidence>
<reference evidence="6" key="1">
    <citation type="submission" date="2021-01" db="EMBL/GenBank/DDBJ databases">
        <authorList>
            <consortium name="Genoscope - CEA"/>
            <person name="William W."/>
        </authorList>
    </citation>
    <scope>NUCLEOTIDE SEQUENCE</scope>
</reference>
<dbReference type="InterPro" id="IPR011332">
    <property type="entry name" value="Ribosomal_zn-bd"/>
</dbReference>
<organism evidence="6 8">
    <name type="scientific">Paramecium sonneborni</name>
    <dbReference type="NCBI Taxonomy" id="65129"/>
    <lineage>
        <taxon>Eukaryota</taxon>
        <taxon>Sar</taxon>
        <taxon>Alveolata</taxon>
        <taxon>Ciliophora</taxon>
        <taxon>Intramacronucleata</taxon>
        <taxon>Oligohymenophorea</taxon>
        <taxon>Peniculida</taxon>
        <taxon>Parameciidae</taxon>
        <taxon>Paramecium</taxon>
    </lineage>
</organism>